<reference evidence="1 2" key="1">
    <citation type="submission" date="2018-10" db="EMBL/GenBank/DDBJ databases">
        <title>Genomic Encyclopedia of Archaeal and Bacterial Type Strains, Phase II (KMG-II): from individual species to whole genera.</title>
        <authorList>
            <person name="Goeker M."/>
        </authorList>
    </citation>
    <scope>NUCLEOTIDE SEQUENCE [LARGE SCALE GENOMIC DNA]</scope>
    <source>
        <strain evidence="1 2">DSM 235</strain>
    </source>
</reference>
<proteinExistence type="predicted"/>
<dbReference type="OrthoDB" id="6025396at2"/>
<sequence length="92" mass="10498">MTDASHQDGVIVAILERFEKFRLPRALDIKAKVDRGERLDDADLAHLHAVFEDAEGMKRYVDQRPDVQGIYTRAVALYQEITKKALENEQSA</sequence>
<dbReference type="Proteomes" id="UP000274556">
    <property type="component" value="Unassembled WGS sequence"/>
</dbReference>
<gene>
    <name evidence="1" type="ORF">BDD21_3663</name>
</gene>
<name>A0A495VA51_9GAMM</name>
<protein>
    <submittedName>
        <fullName evidence="1">Uncharacterized protein</fullName>
    </submittedName>
</protein>
<organism evidence="1 2">
    <name type="scientific">Thiocapsa rosea</name>
    <dbReference type="NCBI Taxonomy" id="69360"/>
    <lineage>
        <taxon>Bacteria</taxon>
        <taxon>Pseudomonadati</taxon>
        <taxon>Pseudomonadota</taxon>
        <taxon>Gammaproteobacteria</taxon>
        <taxon>Chromatiales</taxon>
        <taxon>Chromatiaceae</taxon>
        <taxon>Thiocapsa</taxon>
    </lineage>
</organism>
<keyword evidence="2" id="KW-1185">Reference proteome</keyword>
<dbReference type="RefSeq" id="WP_120798326.1">
    <property type="nucleotide sequence ID" value="NZ_RBXL01000001.1"/>
</dbReference>
<dbReference type="EMBL" id="RBXL01000001">
    <property type="protein sequence ID" value="RKT46164.1"/>
    <property type="molecule type" value="Genomic_DNA"/>
</dbReference>
<comment type="caution">
    <text evidence="1">The sequence shown here is derived from an EMBL/GenBank/DDBJ whole genome shotgun (WGS) entry which is preliminary data.</text>
</comment>
<accession>A0A495VA51</accession>
<evidence type="ECO:0000313" key="1">
    <source>
        <dbReference type="EMBL" id="RKT46164.1"/>
    </source>
</evidence>
<evidence type="ECO:0000313" key="2">
    <source>
        <dbReference type="Proteomes" id="UP000274556"/>
    </source>
</evidence>
<dbReference type="AlphaFoldDB" id="A0A495VA51"/>